<keyword evidence="3" id="KW-1185">Reference proteome</keyword>
<dbReference type="InterPro" id="IPR036779">
    <property type="entry name" value="LysM_dom_sf"/>
</dbReference>
<proteinExistence type="predicted"/>
<name>A0ABT2PGJ7_9BURK</name>
<protein>
    <submittedName>
        <fullName evidence="2">FecR domain-containing protein</fullName>
    </submittedName>
</protein>
<dbReference type="InterPro" id="IPR006860">
    <property type="entry name" value="FecR"/>
</dbReference>
<accession>A0ABT2PGJ7</accession>
<dbReference type="InterPro" id="IPR013783">
    <property type="entry name" value="Ig-like_fold"/>
</dbReference>
<dbReference type="Gene3D" id="2.60.120.1440">
    <property type="match status" value="1"/>
</dbReference>
<dbReference type="Gene3D" id="3.10.350.10">
    <property type="entry name" value="LysM domain"/>
    <property type="match status" value="1"/>
</dbReference>
<dbReference type="InterPro" id="IPR018392">
    <property type="entry name" value="LysM"/>
</dbReference>
<dbReference type="SMART" id="SM00257">
    <property type="entry name" value="LysM"/>
    <property type="match status" value="1"/>
</dbReference>
<dbReference type="Proteomes" id="UP001525968">
    <property type="component" value="Unassembled WGS sequence"/>
</dbReference>
<evidence type="ECO:0000313" key="3">
    <source>
        <dbReference type="Proteomes" id="UP001525968"/>
    </source>
</evidence>
<dbReference type="CDD" id="cd00118">
    <property type="entry name" value="LysM"/>
    <property type="match status" value="1"/>
</dbReference>
<reference evidence="2 3" key="1">
    <citation type="submission" date="2022-09" db="EMBL/GenBank/DDBJ databases">
        <title>Draft genome of isolate Be4.</title>
        <authorList>
            <person name="Sanchez-Castro I."/>
            <person name="Martinez-Rodriguez P."/>
            <person name="Descostes M."/>
            <person name="Merroun M."/>
        </authorList>
    </citation>
    <scope>NUCLEOTIDE SEQUENCE [LARGE SCALE GENOMIC DNA]</scope>
    <source>
        <strain evidence="2 3">Be4</strain>
    </source>
</reference>
<dbReference type="Pfam" id="PF01476">
    <property type="entry name" value="LysM"/>
    <property type="match status" value="1"/>
</dbReference>
<dbReference type="Pfam" id="PF04773">
    <property type="entry name" value="FecR"/>
    <property type="match status" value="1"/>
</dbReference>
<organism evidence="2 3">
    <name type="scientific">Acidovorax bellezanensis</name>
    <dbReference type="NCBI Taxonomy" id="2976702"/>
    <lineage>
        <taxon>Bacteria</taxon>
        <taxon>Pseudomonadati</taxon>
        <taxon>Pseudomonadota</taxon>
        <taxon>Betaproteobacteria</taxon>
        <taxon>Burkholderiales</taxon>
        <taxon>Comamonadaceae</taxon>
        <taxon>Acidovorax</taxon>
    </lineage>
</organism>
<dbReference type="InterPro" id="IPR016930">
    <property type="entry name" value="UCP029644"/>
</dbReference>
<dbReference type="RefSeq" id="WP_261498447.1">
    <property type="nucleotide sequence ID" value="NZ_JAODYH010000001.1"/>
</dbReference>
<evidence type="ECO:0000313" key="2">
    <source>
        <dbReference type="EMBL" id="MCT9809541.1"/>
    </source>
</evidence>
<dbReference type="PIRSF" id="PIRSF029644">
    <property type="entry name" value="UCP029644"/>
    <property type="match status" value="1"/>
</dbReference>
<dbReference type="PANTHER" id="PTHR38731">
    <property type="entry name" value="LIPL45-RELATED LIPOPROTEIN-RELATED"/>
    <property type="match status" value="1"/>
</dbReference>
<dbReference type="EMBL" id="JAODYH010000001">
    <property type="protein sequence ID" value="MCT9809541.1"/>
    <property type="molecule type" value="Genomic_DNA"/>
</dbReference>
<sequence length="593" mass="62422">MIVLRPVVPAHPPPTTARTTPKALQQALMILALGLGSAAHAAPPLMVDGLIAHRVAPGDTLEQIAQHYLGDHRLWPELQSFNRVANPLRLQPGFTLRFPDKLLQMATASIEFVQGRAVAISPARHSADSRDLPAQRRNLQVGEVVQEGDQLQLDPNAFVAVRLADGSLVRVQAQSDVQLQQMRRRGRAGSLQSVLELQSGGLDASITPEPANPRRFEIRTPVASTSVRGTRFSVQVDATGRTIAAVDEGAVAVAAADAANARRRGAAPEPVLTAGHGLAIAADGRQGPPSALLAAPDVTGLPERFEDAYWLDIALPAIASASSYQLQVARDAQFSQVVRSATSDSPQVRMAAVDDGDYLLAVRAIDAQGIPGRVAQRSIRVKTQPVPPLYQAPAAAGILPLNAGTLQCTGVPGAVAYRIQVAGAAGFAQPVLDGQASECQLSVAALPVGSYQWRAASIRSTPTQAADQGPFAAGQAFSVASPPPTLSAADLDLGSAGDTARLSWPGQPGQNYRLKVASDLNFSDVLFDAVLDEPRWSASTLAPGNYYVQLQVIDANGLRSRFSEAREFAAGSTVLDGSGQRLRNGAGLFVHRP</sequence>
<evidence type="ECO:0000259" key="1">
    <source>
        <dbReference type="PROSITE" id="PS51782"/>
    </source>
</evidence>
<comment type="caution">
    <text evidence="2">The sequence shown here is derived from an EMBL/GenBank/DDBJ whole genome shotgun (WGS) entry which is preliminary data.</text>
</comment>
<gene>
    <name evidence="2" type="ORF">N0K08_02730</name>
</gene>
<feature type="domain" description="LysM" evidence="1">
    <location>
        <begin position="51"/>
        <end position="98"/>
    </location>
</feature>
<dbReference type="Gene3D" id="2.60.40.10">
    <property type="entry name" value="Immunoglobulins"/>
    <property type="match status" value="2"/>
</dbReference>
<dbReference type="PROSITE" id="PS51782">
    <property type="entry name" value="LYSM"/>
    <property type="match status" value="1"/>
</dbReference>